<dbReference type="STRING" id="1121307.CLCY_4c01760"/>
<feature type="transmembrane region" description="Helical" evidence="1">
    <location>
        <begin position="230"/>
        <end position="250"/>
    </location>
</feature>
<dbReference type="EMBL" id="LFVU01000024">
    <property type="protein sequence ID" value="KMT22203.1"/>
    <property type="molecule type" value="Genomic_DNA"/>
</dbReference>
<dbReference type="PANTHER" id="PTHR48090:SF8">
    <property type="entry name" value="GLYCOSYLTRANSFERASE CSBB-RELATED"/>
    <property type="match status" value="1"/>
</dbReference>
<accession>A0A0J8DD85</accession>
<keyword evidence="1" id="KW-0472">Membrane</keyword>
<dbReference type="InterPro" id="IPR050256">
    <property type="entry name" value="Glycosyltransferase_2"/>
</dbReference>
<dbReference type="RefSeq" id="WP_048570296.1">
    <property type="nucleotide sequence ID" value="NZ_LFVU01000024.1"/>
</dbReference>
<dbReference type="GO" id="GO:0016757">
    <property type="term" value="F:glycosyltransferase activity"/>
    <property type="evidence" value="ECO:0007669"/>
    <property type="project" value="UniProtKB-KW"/>
</dbReference>
<keyword evidence="3" id="KW-0808">Transferase</keyword>
<keyword evidence="4" id="KW-1185">Reference proteome</keyword>
<dbReference type="InterPro" id="IPR029044">
    <property type="entry name" value="Nucleotide-diphossugar_trans"/>
</dbReference>
<dbReference type="SUPFAM" id="SSF53448">
    <property type="entry name" value="Nucleotide-diphospho-sugar transferases"/>
    <property type="match status" value="1"/>
</dbReference>
<evidence type="ECO:0000256" key="1">
    <source>
        <dbReference type="SAM" id="Phobius"/>
    </source>
</evidence>
<reference evidence="3 4" key="1">
    <citation type="submission" date="2015-06" db="EMBL/GenBank/DDBJ databases">
        <title>Draft genome sequence of the purine-degrading Clostridium cylindrosporum HC-1 (DSM 605).</title>
        <authorList>
            <person name="Poehlein A."/>
            <person name="Schiel-Bengelsdorf B."/>
            <person name="Bengelsdorf F."/>
            <person name="Daniel R."/>
            <person name="Duerre P."/>
        </authorList>
    </citation>
    <scope>NUCLEOTIDE SEQUENCE [LARGE SCALE GENOMIC DNA]</scope>
    <source>
        <strain evidence="3 4">DSM 605</strain>
    </source>
</reference>
<dbReference type="InterPro" id="IPR001173">
    <property type="entry name" value="Glyco_trans_2-like"/>
</dbReference>
<comment type="caution">
    <text evidence="3">The sequence shown here is derived from an EMBL/GenBank/DDBJ whole genome shotgun (WGS) entry which is preliminary data.</text>
</comment>
<dbReference type="EC" id="2.4.-.-" evidence="3"/>
<dbReference type="Pfam" id="PF00535">
    <property type="entry name" value="Glycos_transf_2"/>
    <property type="match status" value="1"/>
</dbReference>
<evidence type="ECO:0000313" key="4">
    <source>
        <dbReference type="Proteomes" id="UP000036756"/>
    </source>
</evidence>
<sequence length="314" mass="36011">MKTISIVVPCYNEEKVIDTFYAKCSEITSSINNYVFEYIFVNDGSSDATLNLLKHLSLMDKSVRYISFSRNFGKEAAMLAGLTSSKGDYVVVMDVDLQHPPKLLTTMIKHIEDGYDSVAAKRVKRNGESKFRGYFSKKFYRIINKISDVNIEVGATDYRMMTRQMVDSVLSLKEYHRFTKGIFEWVGYDTKWIEYESFDREVGDSKWSFWSLFKYAIEGVVSFSTTPLKVSSFIGIMFAVLSFIYFAFTFCKTLITGIDMPGYASTICIVTFLGGVQLIALGIIGEYLSRVYMESKKRPLYFIKESNLESEKEE</sequence>
<dbReference type="GO" id="GO:0005886">
    <property type="term" value="C:plasma membrane"/>
    <property type="evidence" value="ECO:0007669"/>
    <property type="project" value="TreeGrafter"/>
</dbReference>
<organism evidence="3 4">
    <name type="scientific">Clostridium cylindrosporum DSM 605</name>
    <dbReference type="NCBI Taxonomy" id="1121307"/>
    <lineage>
        <taxon>Bacteria</taxon>
        <taxon>Bacillati</taxon>
        <taxon>Bacillota</taxon>
        <taxon>Clostridia</taxon>
        <taxon>Eubacteriales</taxon>
        <taxon>Clostridiaceae</taxon>
        <taxon>Clostridium</taxon>
    </lineage>
</organism>
<name>A0A0J8DD85_CLOCY</name>
<dbReference type="AlphaFoldDB" id="A0A0J8DD85"/>
<gene>
    <name evidence="3" type="primary">csbB</name>
    <name evidence="3" type="ORF">CLCY_4c01760</name>
</gene>
<proteinExistence type="predicted"/>
<dbReference type="OrthoDB" id="9807778at2"/>
<evidence type="ECO:0000259" key="2">
    <source>
        <dbReference type="Pfam" id="PF00535"/>
    </source>
</evidence>
<dbReference type="PATRIC" id="fig|1121307.3.peg.1831"/>
<feature type="domain" description="Glycosyltransferase 2-like" evidence="2">
    <location>
        <begin position="5"/>
        <end position="168"/>
    </location>
</feature>
<dbReference type="Gene3D" id="3.90.550.10">
    <property type="entry name" value="Spore Coat Polysaccharide Biosynthesis Protein SpsA, Chain A"/>
    <property type="match status" value="1"/>
</dbReference>
<keyword evidence="3" id="KW-0328">Glycosyltransferase</keyword>
<feature type="transmembrane region" description="Helical" evidence="1">
    <location>
        <begin position="262"/>
        <end position="288"/>
    </location>
</feature>
<dbReference type="CDD" id="cd04187">
    <property type="entry name" value="DPM1_like_bac"/>
    <property type="match status" value="1"/>
</dbReference>
<protein>
    <submittedName>
        <fullName evidence="3">Putative glycosyltransferase CsbB</fullName>
        <ecNumber evidence="3">2.4.-.-</ecNumber>
    </submittedName>
</protein>
<dbReference type="PANTHER" id="PTHR48090">
    <property type="entry name" value="UNDECAPRENYL-PHOSPHATE 4-DEOXY-4-FORMAMIDO-L-ARABINOSE TRANSFERASE-RELATED"/>
    <property type="match status" value="1"/>
</dbReference>
<evidence type="ECO:0000313" key="3">
    <source>
        <dbReference type="EMBL" id="KMT22203.1"/>
    </source>
</evidence>
<keyword evidence="1" id="KW-1133">Transmembrane helix</keyword>
<dbReference type="Proteomes" id="UP000036756">
    <property type="component" value="Unassembled WGS sequence"/>
</dbReference>
<keyword evidence="1" id="KW-0812">Transmembrane</keyword>